<protein>
    <submittedName>
        <fullName evidence="1">Uncharacterized protein</fullName>
    </submittedName>
</protein>
<dbReference type="PATRIC" id="fig|266128.3.peg.68"/>
<proteinExistence type="predicted"/>
<dbReference type="STRING" id="266128.ABB25_06035"/>
<comment type="caution">
    <text evidence="1">The sequence shown here is derived from an EMBL/GenBank/DDBJ whole genome shotgun (WGS) entry which is preliminary data.</text>
</comment>
<dbReference type="AlphaFoldDB" id="A0A0R0BN29"/>
<sequence length="161" mass="17966">MSEDAGVDAKRLEAAFADILKFCLQDKRQTAFLVSKEDAIKFSGENEIIQQLADFKLLHLIAPDTSAASGRPGRFSAYTLDAAIFMEPRRRGLDVVAFWEQDDERRPRGIRESRTYELSRMTIAIKDASKNEDVLSDVLSAVAEDAANDPAPDEETDTLVR</sequence>
<evidence type="ECO:0000313" key="1">
    <source>
        <dbReference type="EMBL" id="KRG58443.1"/>
    </source>
</evidence>
<dbReference type="EMBL" id="LDJH01000010">
    <property type="protein sequence ID" value="KRG58443.1"/>
    <property type="molecule type" value="Genomic_DNA"/>
</dbReference>
<keyword evidence="2" id="KW-1185">Reference proteome</keyword>
<name>A0A0R0BN29_9GAMM</name>
<dbReference type="Proteomes" id="UP000051254">
    <property type="component" value="Unassembled WGS sequence"/>
</dbReference>
<accession>A0A0R0BN29</accession>
<gene>
    <name evidence="1" type="ORF">ABB25_06035</name>
</gene>
<reference evidence="1 2" key="1">
    <citation type="submission" date="2015-05" db="EMBL/GenBank/DDBJ databases">
        <title>Genome sequencing and analysis of members of genus Stenotrophomonas.</title>
        <authorList>
            <person name="Patil P.P."/>
            <person name="Midha S."/>
            <person name="Patil P.B."/>
        </authorList>
    </citation>
    <scope>NUCLEOTIDE SEQUENCE [LARGE SCALE GENOMIC DNA]</scope>
    <source>
        <strain evidence="1 2">DSM 17805</strain>
    </source>
</reference>
<evidence type="ECO:0000313" key="2">
    <source>
        <dbReference type="Proteomes" id="UP000051254"/>
    </source>
</evidence>
<organism evidence="1 2">
    <name type="scientific">Stenotrophomonas koreensis</name>
    <dbReference type="NCBI Taxonomy" id="266128"/>
    <lineage>
        <taxon>Bacteria</taxon>
        <taxon>Pseudomonadati</taxon>
        <taxon>Pseudomonadota</taxon>
        <taxon>Gammaproteobacteria</taxon>
        <taxon>Lysobacterales</taxon>
        <taxon>Lysobacteraceae</taxon>
        <taxon>Stenotrophomonas</taxon>
    </lineage>
</organism>